<dbReference type="OrthoDB" id="3438962at2759"/>
<organism evidence="2 3">
    <name type="scientific">Myriangium duriaei CBS 260.36</name>
    <dbReference type="NCBI Taxonomy" id="1168546"/>
    <lineage>
        <taxon>Eukaryota</taxon>
        <taxon>Fungi</taxon>
        <taxon>Dikarya</taxon>
        <taxon>Ascomycota</taxon>
        <taxon>Pezizomycotina</taxon>
        <taxon>Dothideomycetes</taxon>
        <taxon>Dothideomycetidae</taxon>
        <taxon>Myriangiales</taxon>
        <taxon>Myriangiaceae</taxon>
        <taxon>Myriangium</taxon>
    </lineage>
</organism>
<keyword evidence="3" id="KW-1185">Reference proteome</keyword>
<sequence>MTDNLNPTGPSQPSLDDAYTTPGNPAQQEPAEAATARANAKSPSDPIDHRRQNDTSSDPTPSSLGQGVRRPHASGEEAQGRTHEDVGRHNELDAEQMAAPGEGRIASAVDKKPGASGAQPGLESDLDRKKAEQAPAREAVKDQRQKEVDVGGVLGQRGGPANPVDKEGYPNAGS</sequence>
<feature type="compositionally biased region" description="Basic and acidic residues" evidence="1">
    <location>
        <begin position="73"/>
        <end position="92"/>
    </location>
</feature>
<name>A0A9P4J0J5_9PEZI</name>
<gene>
    <name evidence="2" type="ORF">K461DRAFT_131893</name>
</gene>
<dbReference type="AlphaFoldDB" id="A0A9P4J0J5"/>
<dbReference type="Proteomes" id="UP000799439">
    <property type="component" value="Unassembled WGS sequence"/>
</dbReference>
<feature type="compositionally biased region" description="Basic and acidic residues" evidence="1">
    <location>
        <begin position="138"/>
        <end position="149"/>
    </location>
</feature>
<proteinExistence type="predicted"/>
<reference evidence="2" key="1">
    <citation type="journal article" date="2020" name="Stud. Mycol.">
        <title>101 Dothideomycetes genomes: a test case for predicting lifestyles and emergence of pathogens.</title>
        <authorList>
            <person name="Haridas S."/>
            <person name="Albert R."/>
            <person name="Binder M."/>
            <person name="Bloem J."/>
            <person name="Labutti K."/>
            <person name="Salamov A."/>
            <person name="Andreopoulos B."/>
            <person name="Baker S."/>
            <person name="Barry K."/>
            <person name="Bills G."/>
            <person name="Bluhm B."/>
            <person name="Cannon C."/>
            <person name="Castanera R."/>
            <person name="Culley D."/>
            <person name="Daum C."/>
            <person name="Ezra D."/>
            <person name="Gonzalez J."/>
            <person name="Henrissat B."/>
            <person name="Kuo A."/>
            <person name="Liang C."/>
            <person name="Lipzen A."/>
            <person name="Lutzoni F."/>
            <person name="Magnuson J."/>
            <person name="Mondo S."/>
            <person name="Nolan M."/>
            <person name="Ohm R."/>
            <person name="Pangilinan J."/>
            <person name="Park H.-J."/>
            <person name="Ramirez L."/>
            <person name="Alfaro M."/>
            <person name="Sun H."/>
            <person name="Tritt A."/>
            <person name="Yoshinaga Y."/>
            <person name="Zwiers L.-H."/>
            <person name="Turgeon B."/>
            <person name="Goodwin S."/>
            <person name="Spatafora J."/>
            <person name="Crous P."/>
            <person name="Grigoriev I."/>
        </authorList>
    </citation>
    <scope>NUCLEOTIDE SEQUENCE</scope>
    <source>
        <strain evidence="2">CBS 260.36</strain>
    </source>
</reference>
<dbReference type="EMBL" id="ML996085">
    <property type="protein sequence ID" value="KAF2152971.1"/>
    <property type="molecule type" value="Genomic_DNA"/>
</dbReference>
<evidence type="ECO:0000313" key="2">
    <source>
        <dbReference type="EMBL" id="KAF2152971.1"/>
    </source>
</evidence>
<protein>
    <submittedName>
        <fullName evidence="2">Uncharacterized protein</fullName>
    </submittedName>
</protein>
<comment type="caution">
    <text evidence="2">The sequence shown here is derived from an EMBL/GenBank/DDBJ whole genome shotgun (WGS) entry which is preliminary data.</text>
</comment>
<evidence type="ECO:0000256" key="1">
    <source>
        <dbReference type="SAM" id="MobiDB-lite"/>
    </source>
</evidence>
<evidence type="ECO:0000313" key="3">
    <source>
        <dbReference type="Proteomes" id="UP000799439"/>
    </source>
</evidence>
<feature type="compositionally biased region" description="Polar residues" evidence="1">
    <location>
        <begin position="54"/>
        <end position="65"/>
    </location>
</feature>
<accession>A0A9P4J0J5</accession>
<feature type="compositionally biased region" description="Polar residues" evidence="1">
    <location>
        <begin position="1"/>
        <end position="14"/>
    </location>
</feature>
<feature type="region of interest" description="Disordered" evidence="1">
    <location>
        <begin position="1"/>
        <end position="174"/>
    </location>
</feature>
<feature type="compositionally biased region" description="Low complexity" evidence="1">
    <location>
        <begin position="24"/>
        <end position="40"/>
    </location>
</feature>